<evidence type="ECO:0000313" key="2">
    <source>
        <dbReference type="EMBL" id="MDL5034109.1"/>
    </source>
</evidence>
<comment type="caution">
    <text evidence="2">The sequence shown here is derived from an EMBL/GenBank/DDBJ whole genome shotgun (WGS) entry which is preliminary data.</text>
</comment>
<feature type="compositionally biased region" description="Basic residues" evidence="1">
    <location>
        <begin position="83"/>
        <end position="96"/>
    </location>
</feature>
<organism evidence="2 3">
    <name type="scientific">Roseateles subflavus</name>
    <dbReference type="NCBI Taxonomy" id="3053353"/>
    <lineage>
        <taxon>Bacteria</taxon>
        <taxon>Pseudomonadati</taxon>
        <taxon>Pseudomonadota</taxon>
        <taxon>Betaproteobacteria</taxon>
        <taxon>Burkholderiales</taxon>
        <taxon>Sphaerotilaceae</taxon>
        <taxon>Roseateles</taxon>
    </lineage>
</organism>
<dbReference type="Proteomes" id="UP001238603">
    <property type="component" value="Unassembled WGS sequence"/>
</dbReference>
<feature type="compositionally biased region" description="Pro residues" evidence="1">
    <location>
        <begin position="24"/>
        <end position="35"/>
    </location>
</feature>
<feature type="region of interest" description="Disordered" evidence="1">
    <location>
        <begin position="154"/>
        <end position="179"/>
    </location>
</feature>
<evidence type="ECO:0000256" key="1">
    <source>
        <dbReference type="SAM" id="MobiDB-lite"/>
    </source>
</evidence>
<dbReference type="EMBL" id="JASVDS010000006">
    <property type="protein sequence ID" value="MDL5034109.1"/>
    <property type="molecule type" value="Genomic_DNA"/>
</dbReference>
<accession>A0ABT7LMT5</accession>
<proteinExistence type="predicted"/>
<sequence>MTLQRQSIQAARRPAVPLESGQAVPPPQAPTPVSAPPIQCTRTRFTGGKTRYASRTGGRIGSVYAQDPEHQENYGRRIRLMHKSGPHVSKRSSYRHGRGDAIRPLNAGQVNRRGERLVESRTVDGPITHTSRGSLGHMQPLNDEQAVALYRLARRSDDARPSRDAYENQPQAYRQAKADHADEYNDRMWNLLMEDRFQDHELGMEARALHESGYDGDDESD</sequence>
<keyword evidence="3" id="KW-1185">Reference proteome</keyword>
<protein>
    <submittedName>
        <fullName evidence="2">Uncharacterized protein</fullName>
    </submittedName>
</protein>
<dbReference type="RefSeq" id="WP_285984179.1">
    <property type="nucleotide sequence ID" value="NZ_JASVDS010000006.1"/>
</dbReference>
<gene>
    <name evidence="2" type="ORF">QRD43_19575</name>
</gene>
<evidence type="ECO:0000313" key="3">
    <source>
        <dbReference type="Proteomes" id="UP001238603"/>
    </source>
</evidence>
<reference evidence="2 3" key="1">
    <citation type="submission" date="2023-06" db="EMBL/GenBank/DDBJ databases">
        <title>Pelomonas sp. APW6 16S ribosomal RNA gene genome sequencing and assembly.</title>
        <authorList>
            <person name="Woo H."/>
        </authorList>
    </citation>
    <scope>NUCLEOTIDE SEQUENCE [LARGE SCALE GENOMIC DNA]</scope>
    <source>
        <strain evidence="2 3">APW6</strain>
    </source>
</reference>
<feature type="compositionally biased region" description="Basic and acidic residues" evidence="1">
    <location>
        <begin position="154"/>
        <end position="166"/>
    </location>
</feature>
<feature type="region of interest" description="Disordered" evidence="1">
    <location>
        <begin position="1"/>
        <end position="70"/>
    </location>
</feature>
<feature type="region of interest" description="Disordered" evidence="1">
    <location>
        <begin position="83"/>
        <end position="102"/>
    </location>
</feature>
<name>A0ABT7LMT5_9BURK</name>